<dbReference type="STRING" id="936756.ATE80_13010"/>
<protein>
    <submittedName>
        <fullName evidence="2">Uncharacterized protein</fullName>
    </submittedName>
</protein>
<evidence type="ECO:0000313" key="2">
    <source>
        <dbReference type="EMBL" id="KUH38382.1"/>
    </source>
</evidence>
<keyword evidence="3" id="KW-1185">Reference proteome</keyword>
<dbReference type="EMBL" id="LNSV01000027">
    <property type="protein sequence ID" value="KUH38382.1"/>
    <property type="molecule type" value="Genomic_DNA"/>
</dbReference>
<dbReference type="RefSeq" id="WP_058942359.1">
    <property type="nucleotide sequence ID" value="NZ_LNSV01000027.1"/>
</dbReference>
<proteinExistence type="predicted"/>
<comment type="caution">
    <text evidence="2">The sequence shown here is derived from an EMBL/GenBank/DDBJ whole genome shotgun (WGS) entry which is preliminary data.</text>
</comment>
<feature type="region of interest" description="Disordered" evidence="1">
    <location>
        <begin position="137"/>
        <end position="173"/>
    </location>
</feature>
<evidence type="ECO:0000313" key="3">
    <source>
        <dbReference type="Proteomes" id="UP000054011"/>
    </source>
</evidence>
<dbReference type="Proteomes" id="UP000054011">
    <property type="component" value="Unassembled WGS sequence"/>
</dbReference>
<sequence>MIIVYTPESGEPEHYDVRSLRVSEASIASRTADMKWGELRAGLENEDLEAMRSIVWVIKKRSTPSLRYGEFDPGVEEMVVRLDRDEVTRWVETSAQIAAAEPDLTAETLAQILNHIPPTALDREHADEQVARAVAEFEEGRPKGAVAESSPDESLTPTSSESEPSTSGSSPTS</sequence>
<name>A0A100Y630_9ACTN</name>
<dbReference type="OrthoDB" id="4236325at2"/>
<evidence type="ECO:0000256" key="1">
    <source>
        <dbReference type="SAM" id="MobiDB-lite"/>
    </source>
</evidence>
<accession>A0A100Y630</accession>
<feature type="compositionally biased region" description="Low complexity" evidence="1">
    <location>
        <begin position="148"/>
        <end position="173"/>
    </location>
</feature>
<organism evidence="2 3">
    <name type="scientific">Streptomyces kanasensis</name>
    <dbReference type="NCBI Taxonomy" id="936756"/>
    <lineage>
        <taxon>Bacteria</taxon>
        <taxon>Bacillati</taxon>
        <taxon>Actinomycetota</taxon>
        <taxon>Actinomycetes</taxon>
        <taxon>Kitasatosporales</taxon>
        <taxon>Streptomycetaceae</taxon>
        <taxon>Streptomyces</taxon>
    </lineage>
</organism>
<dbReference type="AlphaFoldDB" id="A0A100Y630"/>
<reference evidence="2 3" key="1">
    <citation type="submission" date="2015-11" db="EMBL/GenBank/DDBJ databases">
        <title>Genome-wide analysis reveals the secondary metabolome in Streptomyces kanasensis ZX01.</title>
        <authorList>
            <person name="Zhang G."/>
            <person name="Han L."/>
            <person name="Feng J."/>
            <person name="Zhang X."/>
        </authorList>
    </citation>
    <scope>NUCLEOTIDE SEQUENCE [LARGE SCALE GENOMIC DNA]</scope>
    <source>
        <strain evidence="2 3">ZX01</strain>
    </source>
</reference>
<gene>
    <name evidence="2" type="ORF">ATE80_13010</name>
</gene>